<dbReference type="InterPro" id="IPR021331">
    <property type="entry name" value="Hva1_TUDOR"/>
</dbReference>
<dbReference type="AlphaFoldDB" id="A0A9W8AKR3"/>
<organism evidence="2 3">
    <name type="scientific">Dispira parvispora</name>
    <dbReference type="NCBI Taxonomy" id="1520584"/>
    <lineage>
        <taxon>Eukaryota</taxon>
        <taxon>Fungi</taxon>
        <taxon>Fungi incertae sedis</taxon>
        <taxon>Zoopagomycota</taxon>
        <taxon>Kickxellomycotina</taxon>
        <taxon>Dimargaritomycetes</taxon>
        <taxon>Dimargaritales</taxon>
        <taxon>Dimargaritaceae</taxon>
        <taxon>Dispira</taxon>
    </lineage>
</organism>
<dbReference type="EMBL" id="JANBPY010001502">
    <property type="protein sequence ID" value="KAJ1959766.1"/>
    <property type="molecule type" value="Genomic_DNA"/>
</dbReference>
<sequence>MPREYCVGDHVRYRPVEGIYTQSTGVIKEVIVDRQPAGDTGVEVKASERHPRYVIQNDNTLKETAYKGEAIDKVVTPIEEER</sequence>
<accession>A0A9W8AKR3</accession>
<evidence type="ECO:0000313" key="2">
    <source>
        <dbReference type="EMBL" id="KAJ1959766.1"/>
    </source>
</evidence>
<protein>
    <recommendedName>
        <fullName evidence="1">Hypervirulence associated protein TUDOR domain-containing protein</fullName>
    </recommendedName>
</protein>
<gene>
    <name evidence="2" type="ORF">IWQ62_004485</name>
</gene>
<evidence type="ECO:0000313" key="3">
    <source>
        <dbReference type="Proteomes" id="UP001150925"/>
    </source>
</evidence>
<proteinExistence type="predicted"/>
<feature type="domain" description="Hypervirulence associated protein TUDOR" evidence="1">
    <location>
        <begin position="8"/>
        <end position="71"/>
    </location>
</feature>
<keyword evidence="3" id="KW-1185">Reference proteome</keyword>
<dbReference type="Proteomes" id="UP001150925">
    <property type="component" value="Unassembled WGS sequence"/>
</dbReference>
<evidence type="ECO:0000259" key="1">
    <source>
        <dbReference type="Pfam" id="PF11160"/>
    </source>
</evidence>
<dbReference type="Pfam" id="PF11160">
    <property type="entry name" value="Hva1_TUDOR"/>
    <property type="match status" value="1"/>
</dbReference>
<dbReference type="OrthoDB" id="10052172at2759"/>
<comment type="caution">
    <text evidence="2">The sequence shown here is derived from an EMBL/GenBank/DDBJ whole genome shotgun (WGS) entry which is preliminary data.</text>
</comment>
<reference evidence="2" key="1">
    <citation type="submission" date="2022-07" db="EMBL/GenBank/DDBJ databases">
        <title>Phylogenomic reconstructions and comparative analyses of Kickxellomycotina fungi.</title>
        <authorList>
            <person name="Reynolds N.K."/>
            <person name="Stajich J.E."/>
            <person name="Barry K."/>
            <person name="Grigoriev I.V."/>
            <person name="Crous P."/>
            <person name="Smith M.E."/>
        </authorList>
    </citation>
    <scope>NUCLEOTIDE SEQUENCE</scope>
    <source>
        <strain evidence="2">RSA 1196</strain>
    </source>
</reference>
<name>A0A9W8AKR3_9FUNG</name>